<name>A0A7J7IVZ6_BUGNE</name>
<dbReference type="EMBL" id="VXIV02003365">
    <property type="protein sequence ID" value="KAF6017727.1"/>
    <property type="molecule type" value="Genomic_DNA"/>
</dbReference>
<evidence type="ECO:0000313" key="3">
    <source>
        <dbReference type="Proteomes" id="UP000593567"/>
    </source>
</evidence>
<protein>
    <submittedName>
        <fullName evidence="2">LSM10</fullName>
    </submittedName>
</protein>
<proteinExistence type="predicted"/>
<sequence>MSTIKSVRSAKEKAIACNTLICLLQGLIGQRATIELRNESSVTGLILDVDIYMNVSMSEVSYTGTGSGTVNLEAFYVRGKNIRFVFIPDHLLQEDTFVLIILRGKIDIKLYQKPLVAQHLHSTQLIPRIDSAYSATDYVFGWINWRNSYWQVYCIQDT</sequence>
<dbReference type="GO" id="GO:0071208">
    <property type="term" value="F:histone pre-mRNA DCP binding"/>
    <property type="evidence" value="ECO:0007669"/>
    <property type="project" value="TreeGrafter"/>
</dbReference>
<dbReference type="InterPro" id="IPR001163">
    <property type="entry name" value="Sm_dom_euk/arc"/>
</dbReference>
<dbReference type="GO" id="GO:0071254">
    <property type="term" value="C:cytoplasmic U snRNP body"/>
    <property type="evidence" value="ECO:0007669"/>
    <property type="project" value="TreeGrafter"/>
</dbReference>
<evidence type="ECO:0000313" key="2">
    <source>
        <dbReference type="EMBL" id="KAF6017727.1"/>
    </source>
</evidence>
<dbReference type="CDD" id="cd01733">
    <property type="entry name" value="LSm10"/>
    <property type="match status" value="1"/>
</dbReference>
<dbReference type="PANTHER" id="PTHR21196">
    <property type="entry name" value="U7 SNRNA-ASSOCIATED SM-LIKE PROTEIN LSM10"/>
    <property type="match status" value="1"/>
</dbReference>
<dbReference type="Pfam" id="PF01423">
    <property type="entry name" value="LSM"/>
    <property type="match status" value="1"/>
</dbReference>
<accession>A0A7J7IVZ6</accession>
<dbReference type="Gene3D" id="2.30.30.100">
    <property type="match status" value="1"/>
</dbReference>
<gene>
    <name evidence="2" type="ORF">EB796_023975</name>
</gene>
<dbReference type="AlphaFoldDB" id="A0A7J7IVZ6"/>
<dbReference type="GO" id="GO:0071209">
    <property type="term" value="F:U7 snRNA binding"/>
    <property type="evidence" value="ECO:0007669"/>
    <property type="project" value="TreeGrafter"/>
</dbReference>
<feature type="domain" description="Sm" evidence="1">
    <location>
        <begin position="19"/>
        <end position="91"/>
    </location>
</feature>
<dbReference type="InterPro" id="IPR010920">
    <property type="entry name" value="LSM_dom_sf"/>
</dbReference>
<dbReference type="InterPro" id="IPR047575">
    <property type="entry name" value="Sm"/>
</dbReference>
<dbReference type="SMART" id="SM00651">
    <property type="entry name" value="Sm"/>
    <property type="match status" value="1"/>
</dbReference>
<dbReference type="GO" id="GO:0006398">
    <property type="term" value="P:mRNA 3'-end processing by stem-loop binding and cleavage"/>
    <property type="evidence" value="ECO:0007669"/>
    <property type="project" value="TreeGrafter"/>
</dbReference>
<dbReference type="Proteomes" id="UP000593567">
    <property type="component" value="Unassembled WGS sequence"/>
</dbReference>
<dbReference type="InterPro" id="IPR052840">
    <property type="entry name" value="U7_snRNA_Sm-like"/>
</dbReference>
<organism evidence="2 3">
    <name type="scientific">Bugula neritina</name>
    <name type="common">Brown bryozoan</name>
    <name type="synonym">Sertularia neritina</name>
    <dbReference type="NCBI Taxonomy" id="10212"/>
    <lineage>
        <taxon>Eukaryota</taxon>
        <taxon>Metazoa</taxon>
        <taxon>Spiralia</taxon>
        <taxon>Lophotrochozoa</taxon>
        <taxon>Bryozoa</taxon>
        <taxon>Gymnolaemata</taxon>
        <taxon>Cheilostomatida</taxon>
        <taxon>Flustrina</taxon>
        <taxon>Buguloidea</taxon>
        <taxon>Bugulidae</taxon>
        <taxon>Bugula</taxon>
    </lineage>
</organism>
<keyword evidence="3" id="KW-1185">Reference proteome</keyword>
<dbReference type="SUPFAM" id="SSF50182">
    <property type="entry name" value="Sm-like ribonucleoproteins"/>
    <property type="match status" value="1"/>
</dbReference>
<dbReference type="PROSITE" id="PS52002">
    <property type="entry name" value="SM"/>
    <property type="match status" value="1"/>
</dbReference>
<dbReference type="GO" id="GO:0016604">
    <property type="term" value="C:nuclear body"/>
    <property type="evidence" value="ECO:0007669"/>
    <property type="project" value="TreeGrafter"/>
</dbReference>
<dbReference type="PANTHER" id="PTHR21196:SF1">
    <property type="entry name" value="U7 SNRNA-ASSOCIATED SM-LIKE PROTEIN LSM10"/>
    <property type="match status" value="1"/>
</dbReference>
<dbReference type="OrthoDB" id="10256176at2759"/>
<comment type="caution">
    <text evidence="2">The sequence shown here is derived from an EMBL/GenBank/DDBJ whole genome shotgun (WGS) entry which is preliminary data.</text>
</comment>
<reference evidence="2" key="1">
    <citation type="submission" date="2020-06" db="EMBL/GenBank/DDBJ databases">
        <title>Draft genome of Bugula neritina, a colonial animal packing powerful symbionts and potential medicines.</title>
        <authorList>
            <person name="Rayko M."/>
        </authorList>
    </citation>
    <scope>NUCLEOTIDE SEQUENCE [LARGE SCALE GENOMIC DNA]</scope>
    <source>
        <strain evidence="2">Kwan_BN1</strain>
    </source>
</reference>
<evidence type="ECO:0000259" key="1">
    <source>
        <dbReference type="PROSITE" id="PS52002"/>
    </source>
</evidence>